<reference evidence="3 4" key="1">
    <citation type="journal article" date="2016" name="PLoS Pathog.">
        <title>Biosynthesis of antibiotic leucinostatins in bio-control fungus Purpureocillium lilacinum and their inhibition on phytophthora revealed by genome mining.</title>
        <authorList>
            <person name="Wang G."/>
            <person name="Liu Z."/>
            <person name="Lin R."/>
            <person name="Li E."/>
            <person name="Mao Z."/>
            <person name="Ling J."/>
            <person name="Yang Y."/>
            <person name="Yin W.B."/>
            <person name="Xie B."/>
        </authorList>
    </citation>
    <scope>NUCLEOTIDE SEQUENCE [LARGE SCALE GENOMIC DNA]</scope>
    <source>
        <strain evidence="3">170</strain>
    </source>
</reference>
<dbReference type="InterPro" id="IPR058348">
    <property type="entry name" value="DUF8035"/>
</dbReference>
<dbReference type="OrthoDB" id="5226662at2759"/>
<evidence type="ECO:0000256" key="1">
    <source>
        <dbReference type="SAM" id="MobiDB-lite"/>
    </source>
</evidence>
<proteinExistence type="predicted"/>
<dbReference type="STRING" id="1380566.A0A179F1K7"/>
<dbReference type="AlphaFoldDB" id="A0A179F1K7"/>
<keyword evidence="4" id="KW-1185">Reference proteome</keyword>
<dbReference type="PANTHER" id="PTHR42081:SF2">
    <property type="entry name" value="NIPPED-B-LIKE PROTEIN B"/>
    <property type="match status" value="1"/>
</dbReference>
<organism evidence="3 4">
    <name type="scientific">Pochonia chlamydosporia 170</name>
    <dbReference type="NCBI Taxonomy" id="1380566"/>
    <lineage>
        <taxon>Eukaryota</taxon>
        <taxon>Fungi</taxon>
        <taxon>Dikarya</taxon>
        <taxon>Ascomycota</taxon>
        <taxon>Pezizomycotina</taxon>
        <taxon>Sordariomycetes</taxon>
        <taxon>Hypocreomycetidae</taxon>
        <taxon>Hypocreales</taxon>
        <taxon>Clavicipitaceae</taxon>
        <taxon>Pochonia</taxon>
    </lineage>
</organism>
<dbReference type="KEGG" id="pchm:VFPPC_10403"/>
<sequence length="226" mass="25318">MKWDYIATSHLLQRIQYKHELLPPDRCGNNIPDDAIWTKIDRQLVSVEALHQSGVRYEARPDFVAILGILTETQVMDLVRTSTKIRRLRDSAYSTKPCQLSRGKQINVRPIQKDSDAKPSGTYARKSTVSSDLMQLAPEDLRQEPGTQGCSHINRLNNIAVGSLWPQSLKHRSTNRSHKKKTQPSGKGELAFKMLSIVGSVASVVSLARELWRSKSPNAAITEGFS</sequence>
<feature type="domain" description="DUF8035" evidence="2">
    <location>
        <begin position="35"/>
        <end position="87"/>
    </location>
</feature>
<dbReference type="EMBL" id="LSBJ02000011">
    <property type="protein sequence ID" value="OAQ59344.1"/>
    <property type="molecule type" value="Genomic_DNA"/>
</dbReference>
<comment type="caution">
    <text evidence="3">The sequence shown here is derived from an EMBL/GenBank/DDBJ whole genome shotgun (WGS) entry which is preliminary data.</text>
</comment>
<gene>
    <name evidence="3" type="ORF">VFPPC_10403</name>
</gene>
<evidence type="ECO:0000313" key="4">
    <source>
        <dbReference type="Proteomes" id="UP000078397"/>
    </source>
</evidence>
<dbReference type="PANTHER" id="PTHR42081">
    <property type="entry name" value="ZINC FINGER PROTEIN DHHC DOMAIN CONTAINING PROTEIN"/>
    <property type="match status" value="1"/>
</dbReference>
<dbReference type="GeneID" id="28852774"/>
<name>A0A179F1K7_METCM</name>
<evidence type="ECO:0000259" key="2">
    <source>
        <dbReference type="Pfam" id="PF26118"/>
    </source>
</evidence>
<feature type="region of interest" description="Disordered" evidence="1">
    <location>
        <begin position="99"/>
        <end position="129"/>
    </location>
</feature>
<accession>A0A179F1K7</accession>
<protein>
    <recommendedName>
        <fullName evidence="2">DUF8035 domain-containing protein</fullName>
    </recommendedName>
</protein>
<dbReference type="Pfam" id="PF26118">
    <property type="entry name" value="DUF8035"/>
    <property type="match status" value="1"/>
</dbReference>
<dbReference type="RefSeq" id="XP_018137368.1">
    <property type="nucleotide sequence ID" value="XM_018288780.1"/>
</dbReference>
<evidence type="ECO:0000313" key="3">
    <source>
        <dbReference type="EMBL" id="OAQ59344.1"/>
    </source>
</evidence>
<dbReference type="Proteomes" id="UP000078397">
    <property type="component" value="Unassembled WGS sequence"/>
</dbReference>